<dbReference type="KEGG" id="tng:GSTEN00035606G001"/>
<evidence type="ECO:0000256" key="1">
    <source>
        <dbReference type="SAM" id="MobiDB-lite"/>
    </source>
</evidence>
<organism evidence="2">
    <name type="scientific">Tetraodon nigroviridis</name>
    <name type="common">Spotted green pufferfish</name>
    <name type="synonym">Chelonodon nigroviridis</name>
    <dbReference type="NCBI Taxonomy" id="99883"/>
    <lineage>
        <taxon>Eukaryota</taxon>
        <taxon>Metazoa</taxon>
        <taxon>Chordata</taxon>
        <taxon>Craniata</taxon>
        <taxon>Vertebrata</taxon>
        <taxon>Euteleostomi</taxon>
        <taxon>Actinopterygii</taxon>
        <taxon>Neopterygii</taxon>
        <taxon>Teleostei</taxon>
        <taxon>Neoteleostei</taxon>
        <taxon>Acanthomorphata</taxon>
        <taxon>Eupercaria</taxon>
        <taxon>Tetraodontiformes</taxon>
        <taxon>Tetradontoidea</taxon>
        <taxon>Tetraodontidae</taxon>
        <taxon>Tetraodon</taxon>
    </lineage>
</organism>
<comment type="caution">
    <text evidence="2">The sequence shown here is derived from an EMBL/GenBank/DDBJ whole genome shotgun (WGS) entry which is preliminary data.</text>
</comment>
<reference evidence="2" key="2">
    <citation type="submission" date="2004-02" db="EMBL/GenBank/DDBJ databases">
        <authorList>
            <consortium name="Genoscope"/>
            <consortium name="Whitehead Institute Centre for Genome Research"/>
        </authorList>
    </citation>
    <scope>NUCLEOTIDE SEQUENCE</scope>
</reference>
<feature type="region of interest" description="Disordered" evidence="1">
    <location>
        <begin position="1"/>
        <end position="136"/>
    </location>
</feature>
<sequence>MERERDGEGGHSARVMVADMGVQPAVKRKQLQDEADTQARLCVQVPPRCPARFHPPSTPTSPRQPRLLSTNQGTGGRRHSGDTSKRSLGERLRADAGTTQRSTEESRDGQLEKKESKWNGKKESKQNKTFHSLHKPALCQPRIQKPRHIFLTALSQWPP</sequence>
<accession>Q4REU6</accession>
<gene>
    <name evidence="2" type="ORF">GSTENG00035606001</name>
</gene>
<name>Q4REU6_TETNG</name>
<reference evidence="2" key="1">
    <citation type="journal article" date="2004" name="Nature">
        <title>Genome duplication in the teleost fish Tetraodon nigroviridis reveals the early vertebrate proto-karyotype.</title>
        <authorList>
            <person name="Jaillon O."/>
            <person name="Aury J.-M."/>
            <person name="Brunet F."/>
            <person name="Petit J.-L."/>
            <person name="Stange-Thomann N."/>
            <person name="Mauceli E."/>
            <person name="Bouneau L."/>
            <person name="Fischer C."/>
            <person name="Ozouf-Costaz C."/>
            <person name="Bernot A."/>
            <person name="Nicaud S."/>
            <person name="Jaffe D."/>
            <person name="Fisher S."/>
            <person name="Lutfalla G."/>
            <person name="Dossat C."/>
            <person name="Segurens B."/>
            <person name="Dasilva C."/>
            <person name="Salanoubat M."/>
            <person name="Levy M."/>
            <person name="Boudet N."/>
            <person name="Castellano S."/>
            <person name="Anthouard V."/>
            <person name="Jubin C."/>
            <person name="Castelli V."/>
            <person name="Katinka M."/>
            <person name="Vacherie B."/>
            <person name="Biemont C."/>
            <person name="Skalli Z."/>
            <person name="Cattolico L."/>
            <person name="Poulain J."/>
            <person name="De Berardinis V."/>
            <person name="Cruaud C."/>
            <person name="Duprat S."/>
            <person name="Brottier P."/>
            <person name="Coutanceau J.-P."/>
            <person name="Gouzy J."/>
            <person name="Parra G."/>
            <person name="Lardier G."/>
            <person name="Chapple C."/>
            <person name="McKernan K.J."/>
            <person name="McEwan P."/>
            <person name="Bosak S."/>
            <person name="Kellis M."/>
            <person name="Volff J.-N."/>
            <person name="Guigo R."/>
            <person name="Zody M.C."/>
            <person name="Mesirov J."/>
            <person name="Lindblad-Toh K."/>
            <person name="Birren B."/>
            <person name="Nusbaum C."/>
            <person name="Kahn D."/>
            <person name="Robinson-Rechavi M."/>
            <person name="Laudet V."/>
            <person name="Schachter V."/>
            <person name="Quetier F."/>
            <person name="Saurin W."/>
            <person name="Scarpelli C."/>
            <person name="Wincker P."/>
            <person name="Lander E.S."/>
            <person name="Weissenbach J."/>
            <person name="Roest Crollius H."/>
        </authorList>
    </citation>
    <scope>NUCLEOTIDE SEQUENCE [LARGE SCALE GENOMIC DNA]</scope>
</reference>
<dbReference type="EMBL" id="CAAE01015122">
    <property type="protein sequence ID" value="CAG13086.1"/>
    <property type="molecule type" value="Genomic_DNA"/>
</dbReference>
<feature type="compositionally biased region" description="Basic and acidic residues" evidence="1">
    <location>
        <begin position="102"/>
        <end position="126"/>
    </location>
</feature>
<dbReference type="AlphaFoldDB" id="Q4REU6"/>
<evidence type="ECO:0000313" key="2">
    <source>
        <dbReference type="EMBL" id="CAG13086.1"/>
    </source>
</evidence>
<feature type="compositionally biased region" description="Basic and acidic residues" evidence="1">
    <location>
        <begin position="79"/>
        <end position="94"/>
    </location>
</feature>
<protein>
    <submittedName>
        <fullName evidence="2">(spotted green pufferfish) hypothetical protein</fullName>
    </submittedName>
</protein>
<proteinExistence type="predicted"/>
<feature type="compositionally biased region" description="Basic and acidic residues" evidence="1">
    <location>
        <begin position="1"/>
        <end position="11"/>
    </location>
</feature>